<dbReference type="HOGENOM" id="CLU_1865453_0_0_1"/>
<accession>B0DJX7</accession>
<proteinExistence type="predicted"/>
<dbReference type="AlphaFoldDB" id="B0DJX7"/>
<dbReference type="GeneID" id="6079964"/>
<dbReference type="KEGG" id="lbc:LACBIDRAFT_330206"/>
<organism evidence="3">
    <name type="scientific">Laccaria bicolor (strain S238N-H82 / ATCC MYA-4686)</name>
    <name type="common">Bicoloured deceiver</name>
    <name type="synonym">Laccaria laccata var. bicolor</name>
    <dbReference type="NCBI Taxonomy" id="486041"/>
    <lineage>
        <taxon>Eukaryota</taxon>
        <taxon>Fungi</taxon>
        <taxon>Dikarya</taxon>
        <taxon>Basidiomycota</taxon>
        <taxon>Agaricomycotina</taxon>
        <taxon>Agaricomycetes</taxon>
        <taxon>Agaricomycetidae</taxon>
        <taxon>Agaricales</taxon>
        <taxon>Agaricineae</taxon>
        <taxon>Hydnangiaceae</taxon>
        <taxon>Laccaria</taxon>
    </lineage>
</organism>
<protein>
    <submittedName>
        <fullName evidence="2">Predicted protein</fullName>
    </submittedName>
</protein>
<reference evidence="2 3" key="1">
    <citation type="journal article" date="2008" name="Nature">
        <title>The genome of Laccaria bicolor provides insights into mycorrhizal symbiosis.</title>
        <authorList>
            <person name="Martin F."/>
            <person name="Aerts A."/>
            <person name="Ahren D."/>
            <person name="Brun A."/>
            <person name="Danchin E.G.J."/>
            <person name="Duchaussoy F."/>
            <person name="Gibon J."/>
            <person name="Kohler A."/>
            <person name="Lindquist E."/>
            <person name="Pereda V."/>
            <person name="Salamov A."/>
            <person name="Shapiro H.J."/>
            <person name="Wuyts J."/>
            <person name="Blaudez D."/>
            <person name="Buee M."/>
            <person name="Brokstein P."/>
            <person name="Canbaeck B."/>
            <person name="Cohen D."/>
            <person name="Courty P.E."/>
            <person name="Coutinho P.M."/>
            <person name="Delaruelle C."/>
            <person name="Detter J.C."/>
            <person name="Deveau A."/>
            <person name="DiFazio S."/>
            <person name="Duplessis S."/>
            <person name="Fraissinet-Tachet L."/>
            <person name="Lucic E."/>
            <person name="Frey-Klett P."/>
            <person name="Fourrey C."/>
            <person name="Feussner I."/>
            <person name="Gay G."/>
            <person name="Grimwood J."/>
            <person name="Hoegger P.J."/>
            <person name="Jain P."/>
            <person name="Kilaru S."/>
            <person name="Labbe J."/>
            <person name="Lin Y.C."/>
            <person name="Legue V."/>
            <person name="Le Tacon F."/>
            <person name="Marmeisse R."/>
            <person name="Melayah D."/>
            <person name="Montanini B."/>
            <person name="Muratet M."/>
            <person name="Nehls U."/>
            <person name="Niculita-Hirzel H."/>
            <person name="Oudot-Le Secq M.P."/>
            <person name="Peter M."/>
            <person name="Quesneville H."/>
            <person name="Rajashekar B."/>
            <person name="Reich M."/>
            <person name="Rouhier N."/>
            <person name="Schmutz J."/>
            <person name="Yin T."/>
            <person name="Chalot M."/>
            <person name="Henrissat B."/>
            <person name="Kuees U."/>
            <person name="Lucas S."/>
            <person name="Van de Peer Y."/>
            <person name="Podila G.K."/>
            <person name="Polle A."/>
            <person name="Pukkila P.J."/>
            <person name="Richardson P.M."/>
            <person name="Rouze P."/>
            <person name="Sanders I.R."/>
            <person name="Stajich J.E."/>
            <person name="Tunlid A."/>
            <person name="Tuskan G."/>
            <person name="Grigoriev I.V."/>
        </authorList>
    </citation>
    <scope>NUCLEOTIDE SEQUENCE [LARGE SCALE GENOMIC DNA]</scope>
    <source>
        <strain evidence="3">S238N-H82 / ATCC MYA-4686</strain>
    </source>
</reference>
<evidence type="ECO:0000313" key="3">
    <source>
        <dbReference type="Proteomes" id="UP000001194"/>
    </source>
</evidence>
<evidence type="ECO:0000256" key="1">
    <source>
        <dbReference type="SAM" id="MobiDB-lite"/>
    </source>
</evidence>
<feature type="compositionally biased region" description="Pro residues" evidence="1">
    <location>
        <begin position="95"/>
        <end position="105"/>
    </location>
</feature>
<dbReference type="OrthoDB" id="3262731at2759"/>
<dbReference type="Proteomes" id="UP000001194">
    <property type="component" value="Unassembled WGS sequence"/>
</dbReference>
<sequence>MWFFATTVFVSPTIINCPEDASLLLHAHRPHSCVNGNDGTTLFCSYPAVQGEDSKDFFCEYSSTDGAQTQDHDAGLCPSSAVESCSGTRRRDTLPQPPAPPVALPPVSAPNDKMKGFFTAPPLKLPFQSLDILWIFY</sequence>
<name>B0DJX7_LACBS</name>
<gene>
    <name evidence="2" type="ORF">LACBIDRAFT_330206</name>
</gene>
<dbReference type="RefSeq" id="XP_001884363.1">
    <property type="nucleotide sequence ID" value="XM_001884328.1"/>
</dbReference>
<dbReference type="InParanoid" id="B0DJX7"/>
<keyword evidence="3" id="KW-1185">Reference proteome</keyword>
<dbReference type="EMBL" id="DS547115">
    <property type="protein sequence ID" value="EDR04973.1"/>
    <property type="molecule type" value="Genomic_DNA"/>
</dbReference>
<feature type="region of interest" description="Disordered" evidence="1">
    <location>
        <begin position="81"/>
        <end position="105"/>
    </location>
</feature>
<evidence type="ECO:0000313" key="2">
    <source>
        <dbReference type="EMBL" id="EDR04973.1"/>
    </source>
</evidence>